<evidence type="ECO:0000313" key="8">
    <source>
        <dbReference type="Proteomes" id="UP000596742"/>
    </source>
</evidence>
<feature type="compositionally biased region" description="Polar residues" evidence="4">
    <location>
        <begin position="426"/>
        <end position="441"/>
    </location>
</feature>
<organism evidence="7 8">
    <name type="scientific">Mytilus galloprovincialis</name>
    <name type="common">Mediterranean mussel</name>
    <dbReference type="NCBI Taxonomy" id="29158"/>
    <lineage>
        <taxon>Eukaryota</taxon>
        <taxon>Metazoa</taxon>
        <taxon>Spiralia</taxon>
        <taxon>Lophotrochozoa</taxon>
        <taxon>Mollusca</taxon>
        <taxon>Bivalvia</taxon>
        <taxon>Autobranchia</taxon>
        <taxon>Pteriomorphia</taxon>
        <taxon>Mytilida</taxon>
        <taxon>Mytiloidea</taxon>
        <taxon>Mytilidae</taxon>
        <taxon>Mytilinae</taxon>
        <taxon>Mytilus</taxon>
    </lineage>
</organism>
<dbReference type="Gene3D" id="1.10.150.50">
    <property type="entry name" value="Transcription Factor, Ets-1"/>
    <property type="match status" value="1"/>
</dbReference>
<dbReference type="InterPro" id="IPR036388">
    <property type="entry name" value="WH-like_DNA-bd_sf"/>
</dbReference>
<evidence type="ECO:0000256" key="4">
    <source>
        <dbReference type="SAM" id="MobiDB-lite"/>
    </source>
</evidence>
<dbReference type="Gene3D" id="1.10.10.10">
    <property type="entry name" value="Winged helix-like DNA-binding domain superfamily/Winged helix DNA-binding domain"/>
    <property type="match status" value="1"/>
</dbReference>
<dbReference type="GO" id="GO:0030154">
    <property type="term" value="P:cell differentiation"/>
    <property type="evidence" value="ECO:0007669"/>
    <property type="project" value="TreeGrafter"/>
</dbReference>
<dbReference type="GO" id="GO:0000981">
    <property type="term" value="F:DNA-binding transcription factor activity, RNA polymerase II-specific"/>
    <property type="evidence" value="ECO:0007669"/>
    <property type="project" value="TreeGrafter"/>
</dbReference>
<evidence type="ECO:0000313" key="7">
    <source>
        <dbReference type="EMBL" id="VDI65838.1"/>
    </source>
</evidence>
<feature type="region of interest" description="Disordered" evidence="4">
    <location>
        <begin position="387"/>
        <end position="441"/>
    </location>
</feature>
<dbReference type="PANTHER" id="PTHR11849">
    <property type="entry name" value="ETS"/>
    <property type="match status" value="1"/>
</dbReference>
<dbReference type="InterPro" id="IPR013761">
    <property type="entry name" value="SAM/pointed_sf"/>
</dbReference>
<comment type="caution">
    <text evidence="7">The sequence shown here is derived from an EMBL/GenBank/DDBJ whole genome shotgun (WGS) entry which is preliminary data.</text>
</comment>
<dbReference type="PANTHER" id="PTHR11849:SF201">
    <property type="entry name" value="ETS DNA-BINDING PROTEIN POKKURI"/>
    <property type="match status" value="1"/>
</dbReference>
<dbReference type="PROSITE" id="PS51433">
    <property type="entry name" value="PNT"/>
    <property type="match status" value="1"/>
</dbReference>
<dbReference type="InterPro" id="IPR036390">
    <property type="entry name" value="WH_DNA-bd_sf"/>
</dbReference>
<dbReference type="SUPFAM" id="SSF46785">
    <property type="entry name" value="Winged helix' DNA-binding domain"/>
    <property type="match status" value="1"/>
</dbReference>
<feature type="compositionally biased region" description="Polar residues" evidence="4">
    <location>
        <begin position="549"/>
        <end position="559"/>
    </location>
</feature>
<evidence type="ECO:0000256" key="1">
    <source>
        <dbReference type="ARBA" id="ARBA00005562"/>
    </source>
</evidence>
<dbReference type="SMART" id="SM00251">
    <property type="entry name" value="SAM_PNT"/>
    <property type="match status" value="1"/>
</dbReference>
<dbReference type="AlphaFoldDB" id="A0A8B6GM40"/>
<keyword evidence="2 3" id="KW-0238">DNA-binding</keyword>
<feature type="region of interest" description="Disordered" evidence="4">
    <location>
        <begin position="549"/>
        <end position="608"/>
    </location>
</feature>
<dbReference type="InterPro" id="IPR000418">
    <property type="entry name" value="Ets_dom"/>
</dbReference>
<accession>A0A8B6GM40</accession>
<evidence type="ECO:0000259" key="5">
    <source>
        <dbReference type="PROSITE" id="PS50061"/>
    </source>
</evidence>
<gene>
    <name evidence="7" type="ORF">MGAL_10B093002</name>
</gene>
<sequence length="620" mass="70102">MVDCLMKSVMFNIWPSTIYQPPQLSCNGQQTVLPASLAKHPQQWTKHEVGVWLKWCSDEFCIEPIPPDRIDMNGKALCLLKRSDFMERIPKNGDLLFNALQKLIQNKVSLTSPMSSMCSGGATVPMSPFHIKTEPISPLLHPLVFTSANTQTTSMHAPSIPRPCVPILPRTQSTILPPSCSNPINSNKSFSNTVSTVPGSILSPASSTVDTESASSDNGSVSDPEGHENDSRPTEPTNERFLPTTIKTEIQHSIQSAFQPLNNNTRPESGTECRLLWEFIHQLLQNPMFSQLVCWESEKELIFRINNPTGLAHMWGKQKNRTNMTYEKLSRALRYYYRMNIIKKVSGKRLTYKFMQQPSTIQKGQRGAKPHNKCDIPLFSSSNRFQYSSLKDEPSEDKTQQKPPPLSPAINEIHHELENHRHLKRQSPTDISKPSGRNSSKYLQSKTLDIENYEHTAYQLGNGDMSNSNFKQSSPNFHIPSTSYEKSKASKLPPLMVRANVTNDVKYSPDVKLNLGVYGMHSPLSFHQNNKHHVINDSLKQQYFEGMTSPTFSRNQFNDDPQDEPEDLSFSPKKQRLDSESNSGKMSPSDEEQEHISKEEENNILPLLINYKKTAISTNS</sequence>
<dbReference type="EMBL" id="UYJE01008665">
    <property type="protein sequence ID" value="VDI65838.1"/>
    <property type="molecule type" value="Genomic_DNA"/>
</dbReference>
<proteinExistence type="inferred from homology"/>
<feature type="compositionally biased region" description="Basic and acidic residues" evidence="4">
    <location>
        <begin position="224"/>
        <end position="233"/>
    </location>
</feature>
<dbReference type="Proteomes" id="UP000596742">
    <property type="component" value="Unassembled WGS sequence"/>
</dbReference>
<comment type="subcellular location">
    <subcellularLocation>
        <location evidence="3">Nucleus</location>
    </subcellularLocation>
</comment>
<feature type="domain" description="ETS" evidence="5">
    <location>
        <begin position="274"/>
        <end position="355"/>
    </location>
</feature>
<feature type="region of interest" description="Disordered" evidence="4">
    <location>
        <begin position="360"/>
        <end position="379"/>
    </location>
</feature>
<comment type="similarity">
    <text evidence="1 3">Belongs to the ETS family.</text>
</comment>
<feature type="compositionally biased region" description="Polar residues" evidence="4">
    <location>
        <begin position="201"/>
        <end position="221"/>
    </location>
</feature>
<feature type="region of interest" description="Disordered" evidence="4">
    <location>
        <begin position="201"/>
        <end position="240"/>
    </location>
</feature>
<feature type="domain" description="PNT" evidence="6">
    <location>
        <begin position="23"/>
        <end position="107"/>
    </location>
</feature>
<feature type="compositionally biased region" description="Basic and acidic residues" evidence="4">
    <location>
        <begin position="390"/>
        <end position="400"/>
    </location>
</feature>
<keyword evidence="3" id="KW-0539">Nucleus</keyword>
<dbReference type="OrthoDB" id="10042983at2759"/>
<dbReference type="GO" id="GO:0043565">
    <property type="term" value="F:sequence-specific DNA binding"/>
    <property type="evidence" value="ECO:0007669"/>
    <property type="project" value="InterPro"/>
</dbReference>
<protein>
    <submittedName>
        <fullName evidence="7">ETS translocation variant 6/7</fullName>
    </submittedName>
</protein>
<dbReference type="SMART" id="SM00413">
    <property type="entry name" value="ETS"/>
    <property type="match status" value="1"/>
</dbReference>
<reference evidence="7" key="1">
    <citation type="submission" date="2018-11" db="EMBL/GenBank/DDBJ databases">
        <authorList>
            <person name="Alioto T."/>
            <person name="Alioto T."/>
        </authorList>
    </citation>
    <scope>NUCLEOTIDE SEQUENCE</scope>
</reference>
<dbReference type="PROSITE" id="PS00346">
    <property type="entry name" value="ETS_DOMAIN_2"/>
    <property type="match status" value="1"/>
</dbReference>
<evidence type="ECO:0000259" key="6">
    <source>
        <dbReference type="PROSITE" id="PS51433"/>
    </source>
</evidence>
<dbReference type="PROSITE" id="PS50061">
    <property type="entry name" value="ETS_DOMAIN_3"/>
    <property type="match status" value="1"/>
</dbReference>
<dbReference type="SUPFAM" id="SSF47769">
    <property type="entry name" value="SAM/Pointed domain"/>
    <property type="match status" value="1"/>
</dbReference>
<evidence type="ECO:0000256" key="2">
    <source>
        <dbReference type="ARBA" id="ARBA00023125"/>
    </source>
</evidence>
<name>A0A8B6GM40_MYTGA</name>
<dbReference type="InterPro" id="IPR003118">
    <property type="entry name" value="Pointed_dom"/>
</dbReference>
<dbReference type="InterPro" id="IPR046328">
    <property type="entry name" value="ETS_fam"/>
</dbReference>
<dbReference type="GO" id="GO:0005634">
    <property type="term" value="C:nucleus"/>
    <property type="evidence" value="ECO:0007669"/>
    <property type="project" value="UniProtKB-SubCell"/>
</dbReference>
<dbReference type="PRINTS" id="PR00454">
    <property type="entry name" value="ETSDOMAIN"/>
</dbReference>
<dbReference type="Pfam" id="PF02198">
    <property type="entry name" value="SAM_PNT"/>
    <property type="match status" value="1"/>
</dbReference>
<keyword evidence="8" id="KW-1185">Reference proteome</keyword>
<dbReference type="Pfam" id="PF00178">
    <property type="entry name" value="Ets"/>
    <property type="match status" value="1"/>
</dbReference>
<evidence type="ECO:0000256" key="3">
    <source>
        <dbReference type="RuleBase" id="RU004019"/>
    </source>
</evidence>